<organism evidence="7 8">
    <name type="scientific">Effrenium voratum</name>
    <dbReference type="NCBI Taxonomy" id="2562239"/>
    <lineage>
        <taxon>Eukaryota</taxon>
        <taxon>Sar</taxon>
        <taxon>Alveolata</taxon>
        <taxon>Dinophyceae</taxon>
        <taxon>Suessiales</taxon>
        <taxon>Symbiodiniaceae</taxon>
        <taxon>Effrenium</taxon>
    </lineage>
</organism>
<sequence length="1020" mass="113304">MTAGSPEENTARLVLNGLEANAASPTSKDDTKSMMSPPPGYKMRRQFLAFVAILAYVMSGLTIVVVNKCIVRDSGLHAPALVSSMGALFTAAMTRFLVFIGKVEVRDIDLTPLEFAIWRAFPVGVLAAGSLCFGNMSYIYLDAGFIQMLKAGTPALLLFVLSMFKIEKISPLGAALSLTMVGGSALATLQQPNINTLGLIIQGASQACEVLQCTAVQFFLQKLGFEAWDAGYYLAPAVAACCLLTSLVLEWPQLIQDQQVWLLFNQMPLLLASGAIGIVVNLSSLLVIKYTSSLLAKLLVIVRCSALVLFFMAMGEEFTWLQVVGYIVTIIAFTGYSTLKATEMDEKEDEEFLKIANLEEGGRELLMQEEDRTPTTPMQKVIATDLTSFFFWFALLIVVVGGYQAYVLGEIERNGYLASTSELALAASDGVPPAPYLQVEAAAQEGHLAPLPSVQSSAKVLFLKDGRFLLHSRDAAWMARRSEEDYLSSAWLVVSSQFGTVQLKALDGHSARGSWLSCHFKLSSSMSEACSFWMTPKDFESWAQDGDHQEFILRGSQSGANSSVAVRSSHLEWDKEPTSFFVADWVPESCALRPMPATAARYDAQKEVTVTMTTRLHNYARNIKFRQAFSSALAHLKEGDFYVREYLVVDEWFQGRSLAMNGTLAGPTVRESRHEMLSFFPGCRGLRPAGQRCTFVFKSAEEQGKARSLNILLDLMVTKYWLHLDIDTVFHQDFYMSRLLQPIYDQKERCAAAIAAAQTSTETSTSTRTTRTTTLPVTTIAPYTTSSQPAPAAVPEDATAWASDGYDQAYPEDETRYDYAPEGVESFDAERRRDDLESRSEGRDRWEPETEGLDSRYERPWSRPEYEEYDDRSWRESRRLDVHELRACQAVAGVSLTSSGARLGRHSQPYTVQRYRVPKVLFNDTYVKELLDSGLEEDSGREWGIFEARAARWPLFALRPSLLDLTYVRSLEAPKIYAGKAARFAEGGSGHKDFRRRALEFAVRWARAGGTYASLTPGLC</sequence>
<name>A0AA36JS32_9DINO</name>
<feature type="transmembrane region" description="Helical" evidence="6">
    <location>
        <begin position="47"/>
        <end position="66"/>
    </location>
</feature>
<feature type="transmembrane region" description="Helical" evidence="6">
    <location>
        <begin position="320"/>
        <end position="339"/>
    </location>
</feature>
<accession>A0AA36JS32</accession>
<reference evidence="7" key="1">
    <citation type="submission" date="2023-08" db="EMBL/GenBank/DDBJ databases">
        <authorList>
            <person name="Chen Y."/>
            <person name="Shah S."/>
            <person name="Dougan E. K."/>
            <person name="Thang M."/>
            <person name="Chan C."/>
        </authorList>
    </citation>
    <scope>NUCLEOTIDE SEQUENCE</scope>
</reference>
<evidence type="ECO:0000313" key="7">
    <source>
        <dbReference type="EMBL" id="CAJ1410652.1"/>
    </source>
</evidence>
<proteinExistence type="predicted"/>
<evidence type="ECO:0000256" key="2">
    <source>
        <dbReference type="ARBA" id="ARBA00022692"/>
    </source>
</evidence>
<protein>
    <recommendedName>
        <fullName evidence="9">Sugar phosphate transporter domain-containing protein</fullName>
    </recommendedName>
</protein>
<evidence type="ECO:0000256" key="5">
    <source>
        <dbReference type="SAM" id="MobiDB-lite"/>
    </source>
</evidence>
<feature type="transmembrane region" description="Helical" evidence="6">
    <location>
        <begin position="78"/>
        <end position="100"/>
    </location>
</feature>
<keyword evidence="4 6" id="KW-0472">Membrane</keyword>
<gene>
    <name evidence="7" type="ORF">EVOR1521_LOCUS31433</name>
</gene>
<dbReference type="GO" id="GO:0016020">
    <property type="term" value="C:membrane"/>
    <property type="evidence" value="ECO:0007669"/>
    <property type="project" value="UniProtKB-SubCell"/>
</dbReference>
<keyword evidence="2 6" id="KW-0812">Transmembrane</keyword>
<evidence type="ECO:0000256" key="6">
    <source>
        <dbReference type="SAM" id="Phobius"/>
    </source>
</evidence>
<dbReference type="AlphaFoldDB" id="A0AA36JS32"/>
<evidence type="ECO:0000256" key="1">
    <source>
        <dbReference type="ARBA" id="ARBA00004141"/>
    </source>
</evidence>
<dbReference type="InterPro" id="IPR050186">
    <property type="entry name" value="TPT_transporter"/>
</dbReference>
<feature type="compositionally biased region" description="Basic and acidic residues" evidence="5">
    <location>
        <begin position="828"/>
        <end position="857"/>
    </location>
</feature>
<dbReference type="Proteomes" id="UP001178507">
    <property type="component" value="Unassembled WGS sequence"/>
</dbReference>
<evidence type="ECO:0000256" key="3">
    <source>
        <dbReference type="ARBA" id="ARBA00022989"/>
    </source>
</evidence>
<keyword evidence="8" id="KW-1185">Reference proteome</keyword>
<evidence type="ECO:0000256" key="4">
    <source>
        <dbReference type="ARBA" id="ARBA00023136"/>
    </source>
</evidence>
<feature type="transmembrane region" description="Helical" evidence="6">
    <location>
        <begin position="269"/>
        <end position="288"/>
    </location>
</feature>
<feature type="region of interest" description="Disordered" evidence="5">
    <location>
        <begin position="811"/>
        <end position="857"/>
    </location>
</feature>
<keyword evidence="3 6" id="KW-1133">Transmembrane helix</keyword>
<evidence type="ECO:0000313" key="8">
    <source>
        <dbReference type="Proteomes" id="UP001178507"/>
    </source>
</evidence>
<dbReference type="EMBL" id="CAUJNA010003831">
    <property type="protein sequence ID" value="CAJ1410652.1"/>
    <property type="molecule type" value="Genomic_DNA"/>
</dbReference>
<feature type="transmembrane region" description="Helical" evidence="6">
    <location>
        <begin position="295"/>
        <end position="314"/>
    </location>
</feature>
<feature type="transmembrane region" description="Helical" evidence="6">
    <location>
        <begin position="120"/>
        <end position="141"/>
    </location>
</feature>
<comment type="caution">
    <text evidence="7">The sequence shown here is derived from an EMBL/GenBank/DDBJ whole genome shotgun (WGS) entry which is preliminary data.</text>
</comment>
<evidence type="ECO:0008006" key="9">
    <source>
        <dbReference type="Google" id="ProtNLM"/>
    </source>
</evidence>
<feature type="transmembrane region" description="Helical" evidence="6">
    <location>
        <begin position="386"/>
        <end position="406"/>
    </location>
</feature>
<feature type="transmembrane region" description="Helical" evidence="6">
    <location>
        <begin position="230"/>
        <end position="249"/>
    </location>
</feature>
<dbReference type="PANTHER" id="PTHR11132">
    <property type="entry name" value="SOLUTE CARRIER FAMILY 35"/>
    <property type="match status" value="1"/>
</dbReference>
<comment type="subcellular location">
    <subcellularLocation>
        <location evidence="1">Membrane</location>
        <topology evidence="1">Multi-pass membrane protein</topology>
    </subcellularLocation>
</comment>